<feature type="domain" description="EF-hand" evidence="11">
    <location>
        <begin position="486"/>
        <end position="521"/>
    </location>
</feature>
<evidence type="ECO:0000259" key="11">
    <source>
        <dbReference type="PROSITE" id="PS50222"/>
    </source>
</evidence>
<dbReference type="InterPro" id="IPR017441">
    <property type="entry name" value="Protein_kinase_ATP_BS"/>
</dbReference>
<comment type="cofactor">
    <cofactor evidence="1">
        <name>Mg(2+)</name>
        <dbReference type="ChEBI" id="CHEBI:18420"/>
    </cofactor>
</comment>
<dbReference type="GO" id="GO:0005509">
    <property type="term" value="F:calcium ion binding"/>
    <property type="evidence" value="ECO:0007669"/>
    <property type="project" value="InterPro"/>
</dbReference>
<evidence type="ECO:0000256" key="1">
    <source>
        <dbReference type="ARBA" id="ARBA00001946"/>
    </source>
</evidence>
<evidence type="ECO:0000256" key="9">
    <source>
        <dbReference type="PROSITE-ProRule" id="PRU10141"/>
    </source>
</evidence>
<evidence type="ECO:0000256" key="5">
    <source>
        <dbReference type="ARBA" id="ARBA00022777"/>
    </source>
</evidence>
<sequence>MGNNTRDCEDQSAKDNTIIKEDPELTNVKNTARSNLVFNTTKRNVSDYYTVVRMLGEGSMGSVACVRKKYNAVGGSAYTVKKKNWFGGKSIVRKSIPMDVLYDSYYKSYALKSIILSRVSNDMIEELRNEIRILQSLDHPNIVKAYEVYESKVNLYVVLQHCSGGNLYTRVPYSEKDSANIVSKLVSAVAYMHAHNVCHRDIRFENIMFESKSDDSEIKLIDFGLSKVYSPDKKYRSPTSIDTMAPQVLRGVLTSPADNWSIGVVTFMLLSSTKPFYGKKYKSVANKIVEGEYSFHSKAWKTLSQESKDFVTALLEVDSKKRMTARSALAHPWLKNQSILSDHLPTKETMESVKESIQNYASTGEFKKMALMVIAHQSSTRDISELRRVFAAYDTANDGTITYEEFYQALKNVNSNYTDGEIEELFKSVDTGNDNKIYYLEFLAATLEARGRITEERLADAFDRMDSDDSGSISRENLKELLGGEYSDENIDVFLDEVDIDGDGCISFEEFLTCFQEDQRKQVRKIRPDVVDSFV</sequence>
<keyword evidence="2" id="KW-0723">Serine/threonine-protein kinase</keyword>
<evidence type="ECO:0000256" key="2">
    <source>
        <dbReference type="ARBA" id="ARBA00022527"/>
    </source>
</evidence>
<comment type="similarity">
    <text evidence="8">Belongs to the protein kinase superfamily. Ser/Thr protein kinase family. CDPK subfamily.</text>
</comment>
<name>A0AAD3H2P6_9STRA</name>
<dbReference type="Proteomes" id="UP001054902">
    <property type="component" value="Unassembled WGS sequence"/>
</dbReference>
<evidence type="ECO:0008006" key="14">
    <source>
        <dbReference type="Google" id="ProtNLM"/>
    </source>
</evidence>
<dbReference type="Pfam" id="PF13499">
    <property type="entry name" value="EF-hand_7"/>
    <property type="match status" value="2"/>
</dbReference>
<evidence type="ECO:0000256" key="7">
    <source>
        <dbReference type="ARBA" id="ARBA00022840"/>
    </source>
</evidence>
<dbReference type="GO" id="GO:0004713">
    <property type="term" value="F:protein tyrosine kinase activity"/>
    <property type="evidence" value="ECO:0007669"/>
    <property type="project" value="InterPro"/>
</dbReference>
<dbReference type="CDD" id="cd00051">
    <property type="entry name" value="EFh"/>
    <property type="match status" value="2"/>
</dbReference>
<feature type="domain" description="Protein kinase" evidence="10">
    <location>
        <begin position="49"/>
        <end position="334"/>
    </location>
</feature>
<dbReference type="FunFam" id="1.10.238.10:FF:000001">
    <property type="entry name" value="Calmodulin 1"/>
    <property type="match status" value="1"/>
</dbReference>
<keyword evidence="5" id="KW-0418">Kinase</keyword>
<dbReference type="SUPFAM" id="SSF56112">
    <property type="entry name" value="Protein kinase-like (PK-like)"/>
    <property type="match status" value="1"/>
</dbReference>
<evidence type="ECO:0000256" key="6">
    <source>
        <dbReference type="ARBA" id="ARBA00022837"/>
    </source>
</evidence>
<dbReference type="Pfam" id="PF00069">
    <property type="entry name" value="Pkinase"/>
    <property type="match status" value="1"/>
</dbReference>
<dbReference type="Gene3D" id="1.10.510.10">
    <property type="entry name" value="Transferase(Phosphotransferase) domain 1"/>
    <property type="match status" value="1"/>
</dbReference>
<dbReference type="PROSITE" id="PS00109">
    <property type="entry name" value="PROTEIN_KINASE_TYR"/>
    <property type="match status" value="1"/>
</dbReference>
<dbReference type="EMBL" id="BLLK01000023">
    <property type="protein sequence ID" value="GFH47704.1"/>
    <property type="molecule type" value="Genomic_DNA"/>
</dbReference>
<protein>
    <recommendedName>
        <fullName evidence="14">Calmodulin</fullName>
    </recommendedName>
</protein>
<proteinExistence type="inferred from homology"/>
<dbReference type="InterPro" id="IPR050205">
    <property type="entry name" value="CDPK_Ser/Thr_kinases"/>
</dbReference>
<keyword evidence="6" id="KW-0106">Calcium</keyword>
<gene>
    <name evidence="12" type="ORF">CTEN210_04179</name>
</gene>
<dbReference type="SMART" id="SM00054">
    <property type="entry name" value="EFh"/>
    <property type="match status" value="4"/>
</dbReference>
<evidence type="ECO:0000313" key="12">
    <source>
        <dbReference type="EMBL" id="GFH47704.1"/>
    </source>
</evidence>
<dbReference type="SUPFAM" id="SSF47473">
    <property type="entry name" value="EF-hand"/>
    <property type="match status" value="1"/>
</dbReference>
<dbReference type="CDD" id="cd05117">
    <property type="entry name" value="STKc_CAMK"/>
    <property type="match status" value="1"/>
</dbReference>
<evidence type="ECO:0000259" key="10">
    <source>
        <dbReference type="PROSITE" id="PS50011"/>
    </source>
</evidence>
<dbReference type="Gene3D" id="1.10.238.10">
    <property type="entry name" value="EF-hand"/>
    <property type="match status" value="1"/>
</dbReference>
<dbReference type="InterPro" id="IPR000719">
    <property type="entry name" value="Prot_kinase_dom"/>
</dbReference>
<comment type="caution">
    <text evidence="12">The sequence shown here is derived from an EMBL/GenBank/DDBJ whole genome shotgun (WGS) entry which is preliminary data.</text>
</comment>
<feature type="binding site" evidence="9">
    <location>
        <position position="82"/>
    </location>
    <ligand>
        <name>ATP</name>
        <dbReference type="ChEBI" id="CHEBI:30616"/>
    </ligand>
</feature>
<keyword evidence="13" id="KW-1185">Reference proteome</keyword>
<dbReference type="InterPro" id="IPR020635">
    <property type="entry name" value="Tyr_kinase_cat_dom"/>
</dbReference>
<dbReference type="InterPro" id="IPR011009">
    <property type="entry name" value="Kinase-like_dom_sf"/>
</dbReference>
<reference evidence="12 13" key="1">
    <citation type="journal article" date="2021" name="Sci. Rep.">
        <title>The genome of the diatom Chaetoceros tenuissimus carries an ancient integrated fragment of an extant virus.</title>
        <authorList>
            <person name="Hongo Y."/>
            <person name="Kimura K."/>
            <person name="Takaki Y."/>
            <person name="Yoshida Y."/>
            <person name="Baba S."/>
            <person name="Kobayashi G."/>
            <person name="Nagasaki K."/>
            <person name="Hano T."/>
            <person name="Tomaru Y."/>
        </authorList>
    </citation>
    <scope>NUCLEOTIDE SEQUENCE [LARGE SCALE GENOMIC DNA]</scope>
    <source>
        <strain evidence="12 13">NIES-3715</strain>
    </source>
</reference>
<dbReference type="InterPro" id="IPR018247">
    <property type="entry name" value="EF_Hand_1_Ca_BS"/>
</dbReference>
<dbReference type="PROSITE" id="PS50222">
    <property type="entry name" value="EF_HAND_2"/>
    <property type="match status" value="3"/>
</dbReference>
<organism evidence="12 13">
    <name type="scientific">Chaetoceros tenuissimus</name>
    <dbReference type="NCBI Taxonomy" id="426638"/>
    <lineage>
        <taxon>Eukaryota</taxon>
        <taxon>Sar</taxon>
        <taxon>Stramenopiles</taxon>
        <taxon>Ochrophyta</taxon>
        <taxon>Bacillariophyta</taxon>
        <taxon>Coscinodiscophyceae</taxon>
        <taxon>Chaetocerotophycidae</taxon>
        <taxon>Chaetocerotales</taxon>
        <taxon>Chaetocerotaceae</taxon>
        <taxon>Chaetoceros</taxon>
    </lineage>
</organism>
<dbReference type="SMART" id="SM00219">
    <property type="entry name" value="TyrKc"/>
    <property type="match status" value="1"/>
</dbReference>
<dbReference type="InterPro" id="IPR002048">
    <property type="entry name" value="EF_hand_dom"/>
</dbReference>
<keyword evidence="4 9" id="KW-0547">Nucleotide-binding</keyword>
<evidence type="ECO:0000256" key="8">
    <source>
        <dbReference type="ARBA" id="ARBA00024334"/>
    </source>
</evidence>
<keyword evidence="7 9" id="KW-0067">ATP-binding</keyword>
<dbReference type="InterPro" id="IPR008266">
    <property type="entry name" value="Tyr_kinase_AS"/>
</dbReference>
<evidence type="ECO:0000256" key="4">
    <source>
        <dbReference type="ARBA" id="ARBA00022741"/>
    </source>
</evidence>
<accession>A0AAD3H2P6</accession>
<keyword evidence="3" id="KW-0808">Transferase</keyword>
<dbReference type="FunFam" id="1.10.510.10:FF:000571">
    <property type="entry name" value="Maternal embryonic leucine zipper kinase"/>
    <property type="match status" value="1"/>
</dbReference>
<dbReference type="PROSITE" id="PS50011">
    <property type="entry name" value="PROTEIN_KINASE_DOM"/>
    <property type="match status" value="1"/>
</dbReference>
<dbReference type="GO" id="GO:0005524">
    <property type="term" value="F:ATP binding"/>
    <property type="evidence" value="ECO:0007669"/>
    <property type="project" value="UniProtKB-UniRule"/>
</dbReference>
<dbReference type="InterPro" id="IPR011992">
    <property type="entry name" value="EF-hand-dom_pair"/>
</dbReference>
<dbReference type="PROSITE" id="PS00107">
    <property type="entry name" value="PROTEIN_KINASE_ATP"/>
    <property type="match status" value="1"/>
</dbReference>
<dbReference type="PROSITE" id="PS00018">
    <property type="entry name" value="EF_HAND_1"/>
    <property type="match status" value="1"/>
</dbReference>
<feature type="domain" description="EF-hand" evidence="11">
    <location>
        <begin position="381"/>
        <end position="416"/>
    </location>
</feature>
<dbReference type="PANTHER" id="PTHR24349">
    <property type="entry name" value="SERINE/THREONINE-PROTEIN KINASE"/>
    <property type="match status" value="1"/>
</dbReference>
<evidence type="ECO:0000313" key="13">
    <source>
        <dbReference type="Proteomes" id="UP001054902"/>
    </source>
</evidence>
<evidence type="ECO:0000256" key="3">
    <source>
        <dbReference type="ARBA" id="ARBA00022679"/>
    </source>
</evidence>
<dbReference type="AlphaFoldDB" id="A0AAD3H2P6"/>
<feature type="domain" description="EF-hand" evidence="11">
    <location>
        <begin position="453"/>
        <end position="482"/>
    </location>
</feature>
<dbReference type="GO" id="GO:0004674">
    <property type="term" value="F:protein serine/threonine kinase activity"/>
    <property type="evidence" value="ECO:0007669"/>
    <property type="project" value="UniProtKB-KW"/>
</dbReference>
<dbReference type="Gene3D" id="3.30.200.20">
    <property type="entry name" value="Phosphorylase Kinase, domain 1"/>
    <property type="match status" value="1"/>
</dbReference>